<keyword evidence="1" id="KW-0812">Transmembrane</keyword>
<dbReference type="AlphaFoldDB" id="A0A4U0VQ27"/>
<evidence type="ECO:0000256" key="1">
    <source>
        <dbReference type="SAM" id="Phobius"/>
    </source>
</evidence>
<protein>
    <submittedName>
        <fullName evidence="2">Uncharacterized protein</fullName>
    </submittedName>
</protein>
<comment type="caution">
    <text evidence="2">The sequence shown here is derived from an EMBL/GenBank/DDBJ whole genome shotgun (WGS) entry which is preliminary data.</text>
</comment>
<proteinExistence type="predicted"/>
<accession>A0A4U0VQ27</accession>
<sequence length="88" mass="8685">MARGYGYGYNGQMLPFGGAALTGLYMGSCYGHSGKQLGVVTVAAATAAALAQALAAALAAASRASLAGWVVGLVTSSQDDQAAERTAE</sequence>
<reference evidence="2 3" key="1">
    <citation type="submission" date="2017-03" db="EMBL/GenBank/DDBJ databases">
        <title>Genomes of endolithic fungi from Antarctica.</title>
        <authorList>
            <person name="Coleine C."/>
            <person name="Masonjones S."/>
            <person name="Stajich J.E."/>
        </authorList>
    </citation>
    <scope>NUCLEOTIDE SEQUENCE [LARGE SCALE GENOMIC DNA]</scope>
    <source>
        <strain evidence="2 3">CCFEE 5184</strain>
    </source>
</reference>
<dbReference type="Proteomes" id="UP000309340">
    <property type="component" value="Unassembled WGS sequence"/>
</dbReference>
<keyword evidence="3" id="KW-1185">Reference proteome</keyword>
<gene>
    <name evidence="2" type="ORF">B0A55_12554</name>
</gene>
<dbReference type="OrthoDB" id="10549550at2759"/>
<keyword evidence="1" id="KW-0472">Membrane</keyword>
<keyword evidence="1" id="KW-1133">Transmembrane helix</keyword>
<organism evidence="2 3">
    <name type="scientific">Friedmanniomyces simplex</name>
    <dbReference type="NCBI Taxonomy" id="329884"/>
    <lineage>
        <taxon>Eukaryota</taxon>
        <taxon>Fungi</taxon>
        <taxon>Dikarya</taxon>
        <taxon>Ascomycota</taxon>
        <taxon>Pezizomycotina</taxon>
        <taxon>Dothideomycetes</taxon>
        <taxon>Dothideomycetidae</taxon>
        <taxon>Mycosphaerellales</taxon>
        <taxon>Teratosphaeriaceae</taxon>
        <taxon>Friedmanniomyces</taxon>
    </lineage>
</organism>
<feature type="transmembrane region" description="Helical" evidence="1">
    <location>
        <begin position="12"/>
        <end position="30"/>
    </location>
</feature>
<feature type="transmembrane region" description="Helical" evidence="1">
    <location>
        <begin position="37"/>
        <end position="61"/>
    </location>
</feature>
<evidence type="ECO:0000313" key="3">
    <source>
        <dbReference type="Proteomes" id="UP000309340"/>
    </source>
</evidence>
<dbReference type="EMBL" id="NAJQ01001879">
    <property type="protein sequence ID" value="TKA51590.1"/>
    <property type="molecule type" value="Genomic_DNA"/>
</dbReference>
<evidence type="ECO:0000313" key="2">
    <source>
        <dbReference type="EMBL" id="TKA51590.1"/>
    </source>
</evidence>
<feature type="non-terminal residue" evidence="2">
    <location>
        <position position="88"/>
    </location>
</feature>
<name>A0A4U0VQ27_9PEZI</name>